<gene>
    <name evidence="3" type="ORF">BT62DRAFT_1080890</name>
</gene>
<feature type="signal peptide" evidence="2">
    <location>
        <begin position="1"/>
        <end position="20"/>
    </location>
</feature>
<dbReference type="RefSeq" id="XP_043033891.1">
    <property type="nucleotide sequence ID" value="XM_043179615.1"/>
</dbReference>
<feature type="chain" id="PRO_5040429591" evidence="2">
    <location>
        <begin position="21"/>
        <end position="459"/>
    </location>
</feature>
<evidence type="ECO:0000256" key="2">
    <source>
        <dbReference type="SAM" id="SignalP"/>
    </source>
</evidence>
<feature type="region of interest" description="Disordered" evidence="1">
    <location>
        <begin position="194"/>
        <end position="276"/>
    </location>
</feature>
<dbReference type="OrthoDB" id="6359816at2759"/>
<feature type="compositionally biased region" description="Polar residues" evidence="1">
    <location>
        <begin position="222"/>
        <end position="231"/>
    </location>
</feature>
<comment type="caution">
    <text evidence="3">The sequence shown here is derived from an EMBL/GenBank/DDBJ whole genome shotgun (WGS) entry which is preliminary data.</text>
</comment>
<evidence type="ECO:0000313" key="3">
    <source>
        <dbReference type="EMBL" id="KAG7440391.1"/>
    </source>
</evidence>
<keyword evidence="4" id="KW-1185">Reference proteome</keyword>
<protein>
    <submittedName>
        <fullName evidence="3">Uncharacterized protein</fullName>
    </submittedName>
</protein>
<accession>A0A9P8AM76</accession>
<proteinExistence type="predicted"/>
<feature type="compositionally biased region" description="Polar residues" evidence="1">
    <location>
        <begin position="259"/>
        <end position="276"/>
    </location>
</feature>
<reference evidence="3" key="1">
    <citation type="submission" date="2020-11" db="EMBL/GenBank/DDBJ databases">
        <title>Adaptations for nitrogen fixation in a non-lichenized fungal sporocarp promotes dispersal by wood-feeding termites.</title>
        <authorList>
            <consortium name="DOE Joint Genome Institute"/>
            <person name="Koch R.A."/>
            <person name="Yoon G."/>
            <person name="Arayal U."/>
            <person name="Lail K."/>
            <person name="Amirebrahimi M."/>
            <person name="Labutti K."/>
            <person name="Lipzen A."/>
            <person name="Riley R."/>
            <person name="Barry K."/>
            <person name="Henrissat B."/>
            <person name="Grigoriev I.V."/>
            <person name="Herr J.R."/>
            <person name="Aime M.C."/>
        </authorList>
    </citation>
    <scope>NUCLEOTIDE SEQUENCE</scope>
    <source>
        <strain evidence="3">MCA 3950</strain>
    </source>
</reference>
<evidence type="ECO:0000256" key="1">
    <source>
        <dbReference type="SAM" id="MobiDB-lite"/>
    </source>
</evidence>
<dbReference type="GeneID" id="66101909"/>
<sequence>MQPTSGCDFLLLLLPRSLWSLQNRSKNIASDPRIIAMHPSVQPGPGGFPPGNFDSCVVQEGRSSPCGVGGALHPSNSKAPSHQDAAISLFHWAESSLIWSSPCPFRALSLLPQAIRATLDGNFFVDTKFMLSTHKWGQTSVCNRRLIYASGSILKDHSSFLDRSEFSLSGFLSFGGSYLSGVCEYTYDKDSDLESDSDEDACDTPATSDSITGEPKSKSHSRALSPTNTSDPDIVQSALPASPSGEKAASNFDIDADSPSVSATSHKNSPTKNGSHVSLYYSKSDSIFLSEYENAEVSPICDESMSRSAEVINHRVEDYLANRAEPEEKAPHLALVNDVAFRTSAVIDVNPFQFPSLDSVYVYQGDRFRPAQIQRWALYNVSDACSPKSMYRLAVKASHEDLKKHAFENLRSQLGPGNIITEIFPKFTKQYIVILNFLSRDILTYHSPLLRYGKNGKGR</sequence>
<dbReference type="Proteomes" id="UP000812287">
    <property type="component" value="Unassembled WGS sequence"/>
</dbReference>
<dbReference type="AlphaFoldDB" id="A0A9P8AM76"/>
<evidence type="ECO:0000313" key="4">
    <source>
        <dbReference type="Proteomes" id="UP000812287"/>
    </source>
</evidence>
<dbReference type="EMBL" id="MU250572">
    <property type="protein sequence ID" value="KAG7440391.1"/>
    <property type="molecule type" value="Genomic_DNA"/>
</dbReference>
<name>A0A9P8AM76_9AGAR</name>
<organism evidence="3 4">
    <name type="scientific">Guyanagaster necrorhizus</name>
    <dbReference type="NCBI Taxonomy" id="856835"/>
    <lineage>
        <taxon>Eukaryota</taxon>
        <taxon>Fungi</taxon>
        <taxon>Dikarya</taxon>
        <taxon>Basidiomycota</taxon>
        <taxon>Agaricomycotina</taxon>
        <taxon>Agaricomycetes</taxon>
        <taxon>Agaricomycetidae</taxon>
        <taxon>Agaricales</taxon>
        <taxon>Marasmiineae</taxon>
        <taxon>Physalacriaceae</taxon>
        <taxon>Guyanagaster</taxon>
    </lineage>
</organism>
<keyword evidence="2" id="KW-0732">Signal</keyword>